<feature type="binding site" evidence="3">
    <location>
        <position position="155"/>
    </location>
    <ligand>
        <name>Cu cation</name>
        <dbReference type="ChEBI" id="CHEBI:23378"/>
    </ligand>
</feature>
<dbReference type="Gene3D" id="3.40.30.10">
    <property type="entry name" value="Glutaredoxin"/>
    <property type="match status" value="1"/>
</dbReference>
<keyword evidence="8" id="KW-1185">Reference proteome</keyword>
<feature type="domain" description="Thioredoxin" evidence="6">
    <location>
        <begin position="26"/>
        <end position="191"/>
    </location>
</feature>
<keyword evidence="2 3" id="KW-0186">Copper</keyword>
<feature type="disulfide bond" description="Redox-active" evidence="4">
    <location>
        <begin position="64"/>
        <end position="68"/>
    </location>
</feature>
<keyword evidence="4" id="KW-1015">Disulfide bond</keyword>
<feature type="chain" id="PRO_5038975450" evidence="5">
    <location>
        <begin position="20"/>
        <end position="191"/>
    </location>
</feature>
<comment type="similarity">
    <text evidence="1">Belongs to the SCO1/2 family.</text>
</comment>
<dbReference type="InterPro" id="IPR036249">
    <property type="entry name" value="Thioredoxin-like_sf"/>
</dbReference>
<feature type="binding site" evidence="3">
    <location>
        <position position="68"/>
    </location>
    <ligand>
        <name>Cu cation</name>
        <dbReference type="ChEBI" id="CHEBI:23378"/>
    </ligand>
</feature>
<evidence type="ECO:0000256" key="5">
    <source>
        <dbReference type="SAM" id="SignalP"/>
    </source>
</evidence>
<dbReference type="EMBL" id="JABBPK010000001">
    <property type="protein sequence ID" value="NMO80018.1"/>
    <property type="molecule type" value="Genomic_DNA"/>
</dbReference>
<dbReference type="PANTHER" id="PTHR12151">
    <property type="entry name" value="ELECTRON TRANSPORT PROTIN SCO1/SENC FAMILY MEMBER"/>
    <property type="match status" value="1"/>
</dbReference>
<name>A0A7Y0KCM4_9BACI</name>
<protein>
    <submittedName>
        <fullName evidence="7">SCO family protein</fullName>
    </submittedName>
</protein>
<dbReference type="Pfam" id="PF02630">
    <property type="entry name" value="SCO1-SenC"/>
    <property type="match status" value="1"/>
</dbReference>
<organism evidence="7 8">
    <name type="scientific">Niallia alba</name>
    <dbReference type="NCBI Taxonomy" id="2729105"/>
    <lineage>
        <taxon>Bacteria</taxon>
        <taxon>Bacillati</taxon>
        <taxon>Bacillota</taxon>
        <taxon>Bacilli</taxon>
        <taxon>Bacillales</taxon>
        <taxon>Bacillaceae</taxon>
        <taxon>Niallia</taxon>
    </lineage>
</organism>
<evidence type="ECO:0000256" key="2">
    <source>
        <dbReference type="ARBA" id="ARBA00023008"/>
    </source>
</evidence>
<comment type="caution">
    <text evidence="7">The sequence shown here is derived from an EMBL/GenBank/DDBJ whole genome shotgun (WGS) entry which is preliminary data.</text>
</comment>
<dbReference type="PANTHER" id="PTHR12151:SF25">
    <property type="entry name" value="LINALOOL DEHYDRATASE_ISOMERASE DOMAIN-CONTAINING PROTEIN"/>
    <property type="match status" value="1"/>
</dbReference>
<dbReference type="PROSITE" id="PS51352">
    <property type="entry name" value="THIOREDOXIN_2"/>
    <property type="match status" value="1"/>
</dbReference>
<dbReference type="GO" id="GO:0046872">
    <property type="term" value="F:metal ion binding"/>
    <property type="evidence" value="ECO:0007669"/>
    <property type="project" value="UniProtKB-KW"/>
</dbReference>
<accession>A0A7Y0KCM4</accession>
<evidence type="ECO:0000313" key="7">
    <source>
        <dbReference type="EMBL" id="NMO80018.1"/>
    </source>
</evidence>
<dbReference type="RefSeq" id="WP_169189759.1">
    <property type="nucleotide sequence ID" value="NZ_JABBPK010000001.1"/>
</dbReference>
<feature type="binding site" evidence="3">
    <location>
        <position position="64"/>
    </location>
    <ligand>
        <name>Cu cation</name>
        <dbReference type="ChEBI" id="CHEBI:23378"/>
    </ligand>
</feature>
<dbReference type="PROSITE" id="PS51257">
    <property type="entry name" value="PROKAR_LIPOPROTEIN"/>
    <property type="match status" value="1"/>
</dbReference>
<sequence>MLRKYTLPFLLLFSLLLSGCGQGIKDPLNWEIDEFTFKKQDGKDIGLEELKGKVWFADFIFTSCETVCPPMTANMTKLYQQLQEEGIEDITFVSFSVDPEVDKPDKIKEFMSRYELSSANWHFLTGYSQEKIEKFALNNFKTIVKKPENNNQVIHGTQFFLVDQNGMIVKDYSAVSNVPYDQIVKDIKSLR</sequence>
<evidence type="ECO:0000256" key="1">
    <source>
        <dbReference type="ARBA" id="ARBA00010996"/>
    </source>
</evidence>
<dbReference type="AlphaFoldDB" id="A0A7Y0KCM4"/>
<dbReference type="CDD" id="cd02968">
    <property type="entry name" value="SCO"/>
    <property type="match status" value="1"/>
</dbReference>
<feature type="signal peptide" evidence="5">
    <location>
        <begin position="1"/>
        <end position="19"/>
    </location>
</feature>
<dbReference type="InterPro" id="IPR013766">
    <property type="entry name" value="Thioredoxin_domain"/>
</dbReference>
<evidence type="ECO:0000259" key="6">
    <source>
        <dbReference type="PROSITE" id="PS51352"/>
    </source>
</evidence>
<evidence type="ECO:0000256" key="4">
    <source>
        <dbReference type="PIRSR" id="PIRSR603782-2"/>
    </source>
</evidence>
<reference evidence="7 8" key="1">
    <citation type="submission" date="2020-04" db="EMBL/GenBank/DDBJ databases">
        <title>Bacillus sp. UniB3 isolated from commercial digestive syrup.</title>
        <authorList>
            <person name="Thorat V."/>
            <person name="Kirdat K."/>
            <person name="Tiwarekar B."/>
            <person name="Yadav A."/>
        </authorList>
    </citation>
    <scope>NUCLEOTIDE SEQUENCE [LARGE SCALE GENOMIC DNA]</scope>
    <source>
        <strain evidence="7 8">UniB3</strain>
    </source>
</reference>
<dbReference type="Proteomes" id="UP000588491">
    <property type="component" value="Unassembled WGS sequence"/>
</dbReference>
<gene>
    <name evidence="7" type="ORF">HHU08_24160</name>
</gene>
<dbReference type="InterPro" id="IPR003782">
    <property type="entry name" value="SCO1/SenC"/>
</dbReference>
<keyword evidence="3" id="KW-0479">Metal-binding</keyword>
<dbReference type="SUPFAM" id="SSF52833">
    <property type="entry name" value="Thioredoxin-like"/>
    <property type="match status" value="1"/>
</dbReference>
<evidence type="ECO:0000313" key="8">
    <source>
        <dbReference type="Proteomes" id="UP000588491"/>
    </source>
</evidence>
<keyword evidence="5" id="KW-0732">Signal</keyword>
<evidence type="ECO:0000256" key="3">
    <source>
        <dbReference type="PIRSR" id="PIRSR603782-1"/>
    </source>
</evidence>
<proteinExistence type="inferred from homology"/>